<feature type="transmembrane region" description="Helical" evidence="1">
    <location>
        <begin position="94"/>
        <end position="112"/>
    </location>
</feature>
<keyword evidence="3" id="KW-1185">Reference proteome</keyword>
<dbReference type="EMBL" id="BAAAQM010000020">
    <property type="protein sequence ID" value="GAA1974498.1"/>
    <property type="molecule type" value="Genomic_DNA"/>
</dbReference>
<keyword evidence="1" id="KW-0812">Transmembrane</keyword>
<dbReference type="RefSeq" id="WP_344658393.1">
    <property type="nucleotide sequence ID" value="NZ_BAAAQM010000020.1"/>
</dbReference>
<keyword evidence="1" id="KW-0472">Membrane</keyword>
<dbReference type="Proteomes" id="UP001499854">
    <property type="component" value="Unassembled WGS sequence"/>
</dbReference>
<evidence type="ECO:0000313" key="3">
    <source>
        <dbReference type="Proteomes" id="UP001499854"/>
    </source>
</evidence>
<dbReference type="PANTHER" id="PTHR40078">
    <property type="entry name" value="INTEGRAL MEMBRANE PROTEIN-RELATED"/>
    <property type="match status" value="1"/>
</dbReference>
<feature type="transmembrane region" description="Helical" evidence="1">
    <location>
        <begin position="169"/>
        <end position="192"/>
    </location>
</feature>
<sequence>MSHKPLPPITFVPVRERPARRLTQLFAGLALYGFSLSLMVRAALGVNPWSVLYEGLEKHTPLSFGTISGVIGAAVLLAWIPLRQRPTFGTFANILVLAFASDAGLALIPVPATLAVRAALLLGGVLLNGFSVAVYVGARLGPGPRDGIMTGTAARTGRSIRSIRTTMELCVLAAGWLLGGGVGVGTVMYSLAVGPITQFFMPRFAYRG</sequence>
<reference evidence="2 3" key="1">
    <citation type="journal article" date="2019" name="Int. J. Syst. Evol. Microbiol.">
        <title>The Global Catalogue of Microorganisms (GCM) 10K type strain sequencing project: providing services to taxonomists for standard genome sequencing and annotation.</title>
        <authorList>
            <consortium name="The Broad Institute Genomics Platform"/>
            <consortium name="The Broad Institute Genome Sequencing Center for Infectious Disease"/>
            <person name="Wu L."/>
            <person name="Ma J."/>
        </authorList>
    </citation>
    <scope>NUCLEOTIDE SEQUENCE [LARGE SCALE GENOMIC DNA]</scope>
    <source>
        <strain evidence="2 3">JCM 16013</strain>
    </source>
</reference>
<dbReference type="InterPro" id="IPR038750">
    <property type="entry name" value="YczE/YyaS-like"/>
</dbReference>
<feature type="transmembrane region" description="Helical" evidence="1">
    <location>
        <begin position="64"/>
        <end position="82"/>
    </location>
</feature>
<evidence type="ECO:0000256" key="1">
    <source>
        <dbReference type="SAM" id="Phobius"/>
    </source>
</evidence>
<comment type="caution">
    <text evidence="2">The sequence shown here is derived from an EMBL/GenBank/DDBJ whole genome shotgun (WGS) entry which is preliminary data.</text>
</comment>
<gene>
    <name evidence="2" type="ORF">GCM10009838_38150</name>
</gene>
<accession>A0ABN2RTH3</accession>
<proteinExistence type="predicted"/>
<keyword evidence="1" id="KW-1133">Transmembrane helix</keyword>
<dbReference type="Pfam" id="PF19700">
    <property type="entry name" value="DUF6198"/>
    <property type="match status" value="1"/>
</dbReference>
<evidence type="ECO:0000313" key="2">
    <source>
        <dbReference type="EMBL" id="GAA1974498.1"/>
    </source>
</evidence>
<feature type="transmembrane region" description="Helical" evidence="1">
    <location>
        <begin position="118"/>
        <end position="138"/>
    </location>
</feature>
<organism evidence="2 3">
    <name type="scientific">Catenulispora subtropica</name>
    <dbReference type="NCBI Taxonomy" id="450798"/>
    <lineage>
        <taxon>Bacteria</taxon>
        <taxon>Bacillati</taxon>
        <taxon>Actinomycetota</taxon>
        <taxon>Actinomycetes</taxon>
        <taxon>Catenulisporales</taxon>
        <taxon>Catenulisporaceae</taxon>
        <taxon>Catenulispora</taxon>
    </lineage>
</organism>
<dbReference type="PANTHER" id="PTHR40078:SF1">
    <property type="entry name" value="INTEGRAL MEMBRANE PROTEIN"/>
    <property type="match status" value="1"/>
</dbReference>
<feature type="transmembrane region" description="Helical" evidence="1">
    <location>
        <begin position="25"/>
        <end position="44"/>
    </location>
</feature>
<protein>
    <submittedName>
        <fullName evidence="2">Membrane protein</fullName>
    </submittedName>
</protein>
<name>A0ABN2RTH3_9ACTN</name>